<dbReference type="GO" id="GO:0003677">
    <property type="term" value="F:DNA binding"/>
    <property type="evidence" value="ECO:0007669"/>
    <property type="project" value="UniProtKB-KW"/>
</dbReference>
<accession>A0A7I8D259</accession>
<dbReference type="KEGG" id="sman:C12CBH8_15590"/>
<dbReference type="PANTHER" id="PTHR30204">
    <property type="entry name" value="REDOX-CYCLING DRUG-SENSING TRANSCRIPTIONAL ACTIVATOR SOXR"/>
    <property type="match status" value="1"/>
</dbReference>
<dbReference type="EMBL" id="AP023321">
    <property type="protein sequence ID" value="BCI60920.1"/>
    <property type="molecule type" value="Genomic_DNA"/>
</dbReference>
<feature type="coiled-coil region" evidence="5">
    <location>
        <begin position="76"/>
        <end position="103"/>
    </location>
</feature>
<keyword evidence="2" id="KW-0805">Transcription regulation</keyword>
<evidence type="ECO:0000256" key="5">
    <source>
        <dbReference type="SAM" id="Coils"/>
    </source>
</evidence>
<evidence type="ECO:0000313" key="8">
    <source>
        <dbReference type="Proteomes" id="UP000593890"/>
    </source>
</evidence>
<dbReference type="Gene3D" id="1.10.1660.10">
    <property type="match status" value="1"/>
</dbReference>
<evidence type="ECO:0000259" key="6">
    <source>
        <dbReference type="PROSITE" id="PS50937"/>
    </source>
</evidence>
<dbReference type="SMART" id="SM00422">
    <property type="entry name" value="HTH_MERR"/>
    <property type="match status" value="1"/>
</dbReference>
<keyword evidence="8" id="KW-1185">Reference proteome</keyword>
<evidence type="ECO:0000256" key="2">
    <source>
        <dbReference type="ARBA" id="ARBA00023015"/>
    </source>
</evidence>
<dbReference type="PANTHER" id="PTHR30204:SF69">
    <property type="entry name" value="MERR-FAMILY TRANSCRIPTIONAL REGULATOR"/>
    <property type="match status" value="1"/>
</dbReference>
<evidence type="ECO:0000256" key="1">
    <source>
        <dbReference type="ARBA" id="ARBA00022491"/>
    </source>
</evidence>
<feature type="domain" description="HTH merR-type" evidence="6">
    <location>
        <begin position="1"/>
        <end position="73"/>
    </location>
</feature>
<dbReference type="InterPro" id="IPR000551">
    <property type="entry name" value="MerR-type_HTH_dom"/>
</dbReference>
<keyword evidence="4" id="KW-0804">Transcription</keyword>
<dbReference type="Pfam" id="PF13411">
    <property type="entry name" value="MerR_1"/>
    <property type="match status" value="1"/>
</dbReference>
<gene>
    <name evidence="7" type="ORF">C12CBH8_15590</name>
</gene>
<dbReference type="GO" id="GO:0003700">
    <property type="term" value="F:DNA-binding transcription factor activity"/>
    <property type="evidence" value="ECO:0007669"/>
    <property type="project" value="InterPro"/>
</dbReference>
<keyword evidence="5" id="KW-0175">Coiled coil</keyword>
<organism evidence="7 8">
    <name type="scientific">Solibaculum mannosilyticum</name>
    <dbReference type="NCBI Taxonomy" id="2780922"/>
    <lineage>
        <taxon>Bacteria</taxon>
        <taxon>Bacillati</taxon>
        <taxon>Bacillota</taxon>
        <taxon>Clostridia</taxon>
        <taxon>Eubacteriales</taxon>
        <taxon>Oscillospiraceae</taxon>
        <taxon>Solibaculum</taxon>
    </lineage>
</organism>
<sequence length="281" mass="33722">MEWLTIGQMAKLNGVSQQTLRFYDKMGLLSPVYRGEDNRYRYYNIRQSAVLDIIQYMKSLGISLKDIKHQLDSQDLDYIEKALRQKQRQIDEEIRDLKFQRRAIERTVESFERYRSAPPDGSILMEYIGKRQMYRIDAGINFYDHDLETYEEMLRQLRERLMADRLPQIYFCNAGTILRRDRLLKGDFYSTEVFVFVDQEFVPETHMETVPAGNYLCIYCDNFYKEKEYVQRLMGYINNQGYQVCGDYLCEAIAEIPMVERQQRGMFLRLQVPVKFHEKRL</sequence>
<protein>
    <submittedName>
        <fullName evidence="7">MerR family transcriptional regulator</fullName>
    </submittedName>
</protein>
<dbReference type="SUPFAM" id="SSF55136">
    <property type="entry name" value="Probable bacterial effector-binding domain"/>
    <property type="match status" value="1"/>
</dbReference>
<dbReference type="SUPFAM" id="SSF46955">
    <property type="entry name" value="Putative DNA-binding domain"/>
    <property type="match status" value="1"/>
</dbReference>
<proteinExistence type="predicted"/>
<dbReference type="CDD" id="cd01107">
    <property type="entry name" value="HTH_BmrR"/>
    <property type="match status" value="1"/>
</dbReference>
<dbReference type="Gene3D" id="3.20.80.10">
    <property type="entry name" value="Regulatory factor, effector binding domain"/>
    <property type="match status" value="1"/>
</dbReference>
<dbReference type="InterPro" id="IPR011256">
    <property type="entry name" value="Reg_factor_effector_dom_sf"/>
</dbReference>
<evidence type="ECO:0000256" key="3">
    <source>
        <dbReference type="ARBA" id="ARBA00023125"/>
    </source>
</evidence>
<name>A0A7I8D259_9FIRM</name>
<dbReference type="PROSITE" id="PS50937">
    <property type="entry name" value="HTH_MERR_2"/>
    <property type="match status" value="1"/>
</dbReference>
<dbReference type="AlphaFoldDB" id="A0A7I8D259"/>
<keyword evidence="3" id="KW-0238">DNA-binding</keyword>
<keyword evidence="1" id="KW-0678">Repressor</keyword>
<reference evidence="8" key="1">
    <citation type="submission" date="2020-07" db="EMBL/GenBank/DDBJ databases">
        <title>Complete genome sequencing of Clostridia bacterium strain 12CBH8.</title>
        <authorList>
            <person name="Sakamoto M."/>
            <person name="Murakami T."/>
            <person name="Mori H."/>
        </authorList>
    </citation>
    <scope>NUCLEOTIDE SEQUENCE [LARGE SCALE GENOMIC DNA]</scope>
    <source>
        <strain evidence="8">12CBH8</strain>
    </source>
</reference>
<evidence type="ECO:0000313" key="7">
    <source>
        <dbReference type="EMBL" id="BCI60920.1"/>
    </source>
</evidence>
<dbReference type="RefSeq" id="WP_147624492.1">
    <property type="nucleotide sequence ID" value="NZ_AP023321.1"/>
</dbReference>
<dbReference type="InterPro" id="IPR047057">
    <property type="entry name" value="MerR_fam"/>
</dbReference>
<dbReference type="Proteomes" id="UP000593890">
    <property type="component" value="Chromosome"/>
</dbReference>
<dbReference type="InterPro" id="IPR009061">
    <property type="entry name" value="DNA-bd_dom_put_sf"/>
</dbReference>
<evidence type="ECO:0000256" key="4">
    <source>
        <dbReference type="ARBA" id="ARBA00023163"/>
    </source>
</evidence>